<proteinExistence type="predicted"/>
<sequence>MQINVLNPQYAIGLSRSNVARDERPRWKRACSAGGVGPRERTGAAGQLRGRADACIFGCDGRNALSATWLQKASTFTAYYQHQKIPLPCLTAMSYQSASKQQAASNNNNNDDKDQRYRQGQSDNMDARGSRFDVLKPSRDGMDGFRGYGWTVNSGLVDTDARGAWCMGVVHPVMMMMMMCPHKWFSSPDSQRSAPKPERTVEHWDSPVPGTYEYVPGRGWSLIAIDQPAATLIKPISVKYSRVLKRHLLIDDYNDRKRVAPIKDSKGRTKEVGFFRLDDGTAWVNFTDSNGDFIPGPYKLWIPDARTGKFRDMLKGDSPEWRGRQASRAPSLAPSHCSACSPGPEHKGRNAPMSPYATTPAASRPNSIDAKDFFSHVSAARIGSNASSSQSSSRNLSVSATLTTAPTTPSDSLHDAMELSSKLEAIGQHAREA</sequence>
<gene>
    <name evidence="2" type="ORF">EJ05DRAFT_481586</name>
</gene>
<dbReference type="GeneID" id="54486139"/>
<evidence type="ECO:0000313" key="2">
    <source>
        <dbReference type="EMBL" id="KAF2762678.1"/>
    </source>
</evidence>
<evidence type="ECO:0000313" key="3">
    <source>
        <dbReference type="Proteomes" id="UP000799437"/>
    </source>
</evidence>
<dbReference type="RefSeq" id="XP_033605129.1">
    <property type="nucleotide sequence ID" value="XM_033745085.1"/>
</dbReference>
<organism evidence="2 3">
    <name type="scientific">Pseudovirgaria hyperparasitica</name>
    <dbReference type="NCBI Taxonomy" id="470096"/>
    <lineage>
        <taxon>Eukaryota</taxon>
        <taxon>Fungi</taxon>
        <taxon>Dikarya</taxon>
        <taxon>Ascomycota</taxon>
        <taxon>Pezizomycotina</taxon>
        <taxon>Dothideomycetes</taxon>
        <taxon>Dothideomycetes incertae sedis</taxon>
        <taxon>Acrospermales</taxon>
        <taxon>Acrospermaceae</taxon>
        <taxon>Pseudovirgaria</taxon>
    </lineage>
</organism>
<name>A0A6A6WKI1_9PEZI</name>
<feature type="region of interest" description="Disordered" evidence="1">
    <location>
        <begin position="100"/>
        <end position="134"/>
    </location>
</feature>
<feature type="compositionally biased region" description="Low complexity" evidence="1">
    <location>
        <begin position="100"/>
        <end position="109"/>
    </location>
</feature>
<keyword evidence="3" id="KW-1185">Reference proteome</keyword>
<dbReference type="AlphaFoldDB" id="A0A6A6WKI1"/>
<evidence type="ECO:0000256" key="1">
    <source>
        <dbReference type="SAM" id="MobiDB-lite"/>
    </source>
</evidence>
<feature type="compositionally biased region" description="Low complexity" evidence="1">
    <location>
        <begin position="384"/>
        <end position="409"/>
    </location>
</feature>
<feature type="compositionally biased region" description="Basic and acidic residues" evidence="1">
    <location>
        <begin position="125"/>
        <end position="134"/>
    </location>
</feature>
<dbReference type="OrthoDB" id="3880384at2759"/>
<protein>
    <submittedName>
        <fullName evidence="2">Uncharacterized protein</fullName>
    </submittedName>
</protein>
<reference evidence="2" key="1">
    <citation type="journal article" date="2020" name="Stud. Mycol.">
        <title>101 Dothideomycetes genomes: a test case for predicting lifestyles and emergence of pathogens.</title>
        <authorList>
            <person name="Haridas S."/>
            <person name="Albert R."/>
            <person name="Binder M."/>
            <person name="Bloem J."/>
            <person name="Labutti K."/>
            <person name="Salamov A."/>
            <person name="Andreopoulos B."/>
            <person name="Baker S."/>
            <person name="Barry K."/>
            <person name="Bills G."/>
            <person name="Bluhm B."/>
            <person name="Cannon C."/>
            <person name="Castanera R."/>
            <person name="Culley D."/>
            <person name="Daum C."/>
            <person name="Ezra D."/>
            <person name="Gonzalez J."/>
            <person name="Henrissat B."/>
            <person name="Kuo A."/>
            <person name="Liang C."/>
            <person name="Lipzen A."/>
            <person name="Lutzoni F."/>
            <person name="Magnuson J."/>
            <person name="Mondo S."/>
            <person name="Nolan M."/>
            <person name="Ohm R."/>
            <person name="Pangilinan J."/>
            <person name="Park H.-J."/>
            <person name="Ramirez L."/>
            <person name="Alfaro M."/>
            <person name="Sun H."/>
            <person name="Tritt A."/>
            <person name="Yoshinaga Y."/>
            <person name="Zwiers L.-H."/>
            <person name="Turgeon B."/>
            <person name="Goodwin S."/>
            <person name="Spatafora J."/>
            <person name="Crous P."/>
            <person name="Grigoriev I."/>
        </authorList>
    </citation>
    <scope>NUCLEOTIDE SEQUENCE</scope>
    <source>
        <strain evidence="2">CBS 121739</strain>
    </source>
</reference>
<feature type="region of interest" description="Disordered" evidence="1">
    <location>
        <begin position="382"/>
        <end position="413"/>
    </location>
</feature>
<dbReference type="Proteomes" id="UP000799437">
    <property type="component" value="Unassembled WGS sequence"/>
</dbReference>
<dbReference type="EMBL" id="ML996565">
    <property type="protein sequence ID" value="KAF2762678.1"/>
    <property type="molecule type" value="Genomic_DNA"/>
</dbReference>
<feature type="compositionally biased region" description="Basic and acidic residues" evidence="1">
    <location>
        <begin position="313"/>
        <end position="323"/>
    </location>
</feature>
<accession>A0A6A6WKI1</accession>
<feature type="region of interest" description="Disordered" evidence="1">
    <location>
        <begin position="313"/>
        <end position="364"/>
    </location>
</feature>